<dbReference type="NCBIfam" id="TIGR00023">
    <property type="entry name" value="glycerol-3-phosphate 1-O-acyltransferase PlsY"/>
    <property type="match status" value="1"/>
</dbReference>
<proteinExistence type="inferred from homology"/>
<keyword evidence="2 10" id="KW-0444">Lipid biosynthesis</keyword>
<comment type="subcellular location">
    <subcellularLocation>
        <location evidence="10">Cell membrane</location>
        <topology evidence="10">Multi-pass membrane protein</topology>
    </subcellularLocation>
</comment>
<dbReference type="InterPro" id="IPR003811">
    <property type="entry name" value="G3P_acylTferase_PlsY"/>
</dbReference>
<dbReference type="AlphaFoldDB" id="A0A317Q4V8"/>
<evidence type="ECO:0000256" key="5">
    <source>
        <dbReference type="ARBA" id="ARBA00022989"/>
    </source>
</evidence>
<dbReference type="RefSeq" id="WP_110076392.1">
    <property type="nucleotide sequence ID" value="NZ_QGTT01000013.1"/>
</dbReference>
<protein>
    <recommendedName>
        <fullName evidence="10">Glycerol-3-phosphate acyltransferase</fullName>
    </recommendedName>
    <alternativeName>
        <fullName evidence="10">Acyl-PO4 G3P acyltransferase</fullName>
    </alternativeName>
    <alternativeName>
        <fullName evidence="10">Acyl-phosphate--glycerol-3-phosphate acyltransferase</fullName>
    </alternativeName>
    <alternativeName>
        <fullName evidence="10">G3P acyltransferase</fullName>
        <shortName evidence="10">GPAT</shortName>
        <ecNumber evidence="10">2.3.1.275</ecNumber>
    </alternativeName>
    <alternativeName>
        <fullName evidence="10">Lysophosphatidic acid synthase</fullName>
        <shortName evidence="10">LPA synthase</shortName>
    </alternativeName>
</protein>
<evidence type="ECO:0000256" key="1">
    <source>
        <dbReference type="ARBA" id="ARBA00022475"/>
    </source>
</evidence>
<dbReference type="OrthoDB" id="9777124at2"/>
<dbReference type="UniPathway" id="UPA00085"/>
<accession>A0A317Q4V8</accession>
<evidence type="ECO:0000256" key="8">
    <source>
        <dbReference type="ARBA" id="ARBA00023209"/>
    </source>
</evidence>
<dbReference type="GO" id="GO:0043772">
    <property type="term" value="F:acyl-phosphate glycerol-3-phosphate acyltransferase activity"/>
    <property type="evidence" value="ECO:0007669"/>
    <property type="project" value="UniProtKB-UniRule"/>
</dbReference>
<dbReference type="Proteomes" id="UP000246964">
    <property type="component" value="Unassembled WGS sequence"/>
</dbReference>
<sequence>MGALIVLAILSAYLFGSISSAVLVCRVFGLPDPRTAGSHNPGATNVYRIGGKLPAVLTLWFDVLKGMIPVWGSYFLGIEPFFLGLIAVAACLGHIFPLYFHFRGGKAVATALGAMFPVAWEMALLLIATWILVFRISRVSSVAALVTVSLAPFFAYFIKPQYTVPVIMISLLILWRHQSNIMRIRSGEERRIRRPQQPPDDNAEVNNDRS</sequence>
<evidence type="ECO:0000256" key="4">
    <source>
        <dbReference type="ARBA" id="ARBA00022692"/>
    </source>
</evidence>
<dbReference type="EMBL" id="QGTT01000013">
    <property type="protein sequence ID" value="PWW10600.1"/>
    <property type="molecule type" value="Genomic_DNA"/>
</dbReference>
<organism evidence="12 13">
    <name type="scientific">Pseudidiomarina maritima</name>
    <dbReference type="NCBI Taxonomy" id="519453"/>
    <lineage>
        <taxon>Bacteria</taxon>
        <taxon>Pseudomonadati</taxon>
        <taxon>Pseudomonadota</taxon>
        <taxon>Gammaproteobacteria</taxon>
        <taxon>Alteromonadales</taxon>
        <taxon>Idiomarinaceae</taxon>
        <taxon>Pseudidiomarina</taxon>
    </lineage>
</organism>
<keyword evidence="13" id="KW-1185">Reference proteome</keyword>
<comment type="function">
    <text evidence="10">Catalyzes the transfer of an acyl group from acyl-phosphate (acyl-PO(4)) to glycerol-3-phosphate (G3P) to form lysophosphatidic acid (LPA). This enzyme utilizes acyl-phosphate as fatty acyl donor, but not acyl-CoA or acyl-ACP.</text>
</comment>
<evidence type="ECO:0000256" key="10">
    <source>
        <dbReference type="HAMAP-Rule" id="MF_01043"/>
    </source>
</evidence>
<evidence type="ECO:0000256" key="11">
    <source>
        <dbReference type="SAM" id="MobiDB-lite"/>
    </source>
</evidence>
<evidence type="ECO:0000256" key="2">
    <source>
        <dbReference type="ARBA" id="ARBA00022516"/>
    </source>
</evidence>
<comment type="catalytic activity">
    <reaction evidence="10">
        <text>an acyl phosphate + sn-glycerol 3-phosphate = a 1-acyl-sn-glycero-3-phosphate + phosphate</text>
        <dbReference type="Rhea" id="RHEA:34075"/>
        <dbReference type="ChEBI" id="CHEBI:43474"/>
        <dbReference type="ChEBI" id="CHEBI:57597"/>
        <dbReference type="ChEBI" id="CHEBI:57970"/>
        <dbReference type="ChEBI" id="CHEBI:59918"/>
        <dbReference type="EC" id="2.3.1.275"/>
    </reaction>
</comment>
<keyword evidence="7 10" id="KW-0472">Membrane</keyword>
<comment type="pathway">
    <text evidence="10">Lipid metabolism; phospholipid metabolism.</text>
</comment>
<comment type="subunit">
    <text evidence="10">Probably interacts with PlsX.</text>
</comment>
<comment type="similarity">
    <text evidence="10">Belongs to the PlsY family.</text>
</comment>
<keyword evidence="8 10" id="KW-0594">Phospholipid biosynthesis</keyword>
<keyword evidence="6 10" id="KW-0443">Lipid metabolism</keyword>
<feature type="transmembrane region" description="Helical" evidence="10">
    <location>
        <begin position="81"/>
        <end position="100"/>
    </location>
</feature>
<feature type="region of interest" description="Disordered" evidence="11">
    <location>
        <begin position="188"/>
        <end position="210"/>
    </location>
</feature>
<evidence type="ECO:0000256" key="7">
    <source>
        <dbReference type="ARBA" id="ARBA00023136"/>
    </source>
</evidence>
<name>A0A317Q4V8_9GAMM</name>
<dbReference type="PANTHER" id="PTHR30309">
    <property type="entry name" value="INNER MEMBRANE PROTEIN YGIH"/>
    <property type="match status" value="1"/>
</dbReference>
<keyword evidence="9 10" id="KW-1208">Phospholipid metabolism</keyword>
<feature type="transmembrane region" description="Helical" evidence="10">
    <location>
        <begin position="107"/>
        <end position="133"/>
    </location>
</feature>
<evidence type="ECO:0000313" key="13">
    <source>
        <dbReference type="Proteomes" id="UP000246964"/>
    </source>
</evidence>
<feature type="transmembrane region" description="Helical" evidence="10">
    <location>
        <begin position="153"/>
        <end position="175"/>
    </location>
</feature>
<gene>
    <name evidence="10" type="primary">plsY</name>
    <name evidence="12" type="ORF">DET45_11332</name>
</gene>
<evidence type="ECO:0000256" key="9">
    <source>
        <dbReference type="ARBA" id="ARBA00023264"/>
    </source>
</evidence>
<dbReference type="Pfam" id="PF02660">
    <property type="entry name" value="G3P_acyltransf"/>
    <property type="match status" value="1"/>
</dbReference>
<keyword evidence="4 10" id="KW-0812">Transmembrane</keyword>
<reference evidence="12 13" key="1">
    <citation type="submission" date="2018-05" db="EMBL/GenBank/DDBJ databases">
        <title>Freshwater and sediment microbial communities from various areas in North America, analyzing microbe dynamics in response to fracking.</title>
        <authorList>
            <person name="Lamendella R."/>
        </authorList>
    </citation>
    <scope>NUCLEOTIDE SEQUENCE [LARGE SCALE GENOMIC DNA]</scope>
    <source>
        <strain evidence="12 13">125B1</strain>
    </source>
</reference>
<comment type="caution">
    <text evidence="12">The sequence shown here is derived from an EMBL/GenBank/DDBJ whole genome shotgun (WGS) entry which is preliminary data.</text>
</comment>
<keyword evidence="1 10" id="KW-1003">Cell membrane</keyword>
<keyword evidence="3 10" id="KW-0808">Transferase</keyword>
<dbReference type="GO" id="GO:0005886">
    <property type="term" value="C:plasma membrane"/>
    <property type="evidence" value="ECO:0007669"/>
    <property type="project" value="UniProtKB-SubCell"/>
</dbReference>
<comment type="caution">
    <text evidence="10">Lacks conserved residue(s) required for the propagation of feature annotation.</text>
</comment>
<dbReference type="STRING" id="519453.SAMN04488070_0032"/>
<dbReference type="HAMAP" id="MF_01043">
    <property type="entry name" value="PlsY"/>
    <property type="match status" value="1"/>
</dbReference>
<evidence type="ECO:0000256" key="6">
    <source>
        <dbReference type="ARBA" id="ARBA00023098"/>
    </source>
</evidence>
<keyword evidence="12" id="KW-0012">Acyltransferase</keyword>
<dbReference type="SMART" id="SM01207">
    <property type="entry name" value="G3P_acyltransf"/>
    <property type="match status" value="1"/>
</dbReference>
<dbReference type="EC" id="2.3.1.275" evidence="10"/>
<dbReference type="PANTHER" id="PTHR30309:SF0">
    <property type="entry name" value="GLYCEROL-3-PHOSPHATE ACYLTRANSFERASE-RELATED"/>
    <property type="match status" value="1"/>
</dbReference>
<dbReference type="GO" id="GO:0008654">
    <property type="term" value="P:phospholipid biosynthetic process"/>
    <property type="evidence" value="ECO:0007669"/>
    <property type="project" value="UniProtKB-UniRule"/>
</dbReference>
<keyword evidence="5 10" id="KW-1133">Transmembrane helix</keyword>
<evidence type="ECO:0000256" key="3">
    <source>
        <dbReference type="ARBA" id="ARBA00022679"/>
    </source>
</evidence>
<evidence type="ECO:0000313" key="12">
    <source>
        <dbReference type="EMBL" id="PWW10600.1"/>
    </source>
</evidence>